<comment type="catalytic activity">
    <reaction evidence="1">
        <text>5-hydroxy-2-oxo-4-ureido-2,5-dihydro-1H-imidazole-5-carboxylate + H(+) = (S)-allantoin + CO2</text>
        <dbReference type="Rhea" id="RHEA:26301"/>
        <dbReference type="ChEBI" id="CHEBI:15378"/>
        <dbReference type="ChEBI" id="CHEBI:15678"/>
        <dbReference type="ChEBI" id="CHEBI:16526"/>
        <dbReference type="ChEBI" id="CHEBI:58639"/>
        <dbReference type="EC" id="4.1.1.97"/>
    </reaction>
</comment>
<accession>A0A939C283</accession>
<dbReference type="InterPro" id="IPR036778">
    <property type="entry name" value="OHCU_decarboxylase_sf"/>
</dbReference>
<proteinExistence type="predicted"/>
<organism evidence="8 9">
    <name type="scientific">Nakamurella leprariae</name>
    <dbReference type="NCBI Taxonomy" id="2803911"/>
    <lineage>
        <taxon>Bacteria</taxon>
        <taxon>Bacillati</taxon>
        <taxon>Actinomycetota</taxon>
        <taxon>Actinomycetes</taxon>
        <taxon>Nakamurellales</taxon>
        <taxon>Nakamurellaceae</taxon>
        <taxon>Nakamurella</taxon>
    </lineage>
</organism>
<dbReference type="GO" id="GO:0006144">
    <property type="term" value="P:purine nucleobase metabolic process"/>
    <property type="evidence" value="ECO:0007669"/>
    <property type="project" value="UniProtKB-KW"/>
</dbReference>
<dbReference type="RefSeq" id="WP_205260825.1">
    <property type="nucleotide sequence ID" value="NZ_JAERWK010000014.1"/>
</dbReference>
<evidence type="ECO:0000256" key="5">
    <source>
        <dbReference type="ARBA" id="ARBA00022793"/>
    </source>
</evidence>
<evidence type="ECO:0000259" key="7">
    <source>
        <dbReference type="Pfam" id="PF09349"/>
    </source>
</evidence>
<reference evidence="8" key="1">
    <citation type="submission" date="2021-01" db="EMBL/GenBank/DDBJ databases">
        <title>YIM 132084 draft genome.</title>
        <authorList>
            <person name="An D."/>
        </authorList>
    </citation>
    <scope>NUCLEOTIDE SEQUENCE</scope>
    <source>
        <strain evidence="8">YIM 132084</strain>
    </source>
</reference>
<comment type="caution">
    <text evidence="8">The sequence shown here is derived from an EMBL/GenBank/DDBJ whole genome shotgun (WGS) entry which is preliminary data.</text>
</comment>
<dbReference type="EC" id="4.1.1.97" evidence="3"/>
<dbReference type="InterPro" id="IPR017595">
    <property type="entry name" value="OHCU_decarboxylase-2"/>
</dbReference>
<dbReference type="Pfam" id="PF09349">
    <property type="entry name" value="OHCU_decarbox"/>
    <property type="match status" value="1"/>
</dbReference>
<protein>
    <recommendedName>
        <fullName evidence="3">2-oxo-4-hydroxy-4-carboxy-5-ureidoimidazoline decarboxylase</fullName>
        <ecNumber evidence="3">4.1.1.97</ecNumber>
    </recommendedName>
</protein>
<keyword evidence="6 8" id="KW-0456">Lyase</keyword>
<dbReference type="InterPro" id="IPR018020">
    <property type="entry name" value="OHCU_decarboxylase"/>
</dbReference>
<dbReference type="Proteomes" id="UP000663792">
    <property type="component" value="Unassembled WGS sequence"/>
</dbReference>
<evidence type="ECO:0000256" key="2">
    <source>
        <dbReference type="ARBA" id="ARBA00004754"/>
    </source>
</evidence>
<evidence type="ECO:0000313" key="9">
    <source>
        <dbReference type="Proteomes" id="UP000663792"/>
    </source>
</evidence>
<keyword evidence="4" id="KW-0659">Purine metabolism</keyword>
<evidence type="ECO:0000313" key="8">
    <source>
        <dbReference type="EMBL" id="MBM9467862.1"/>
    </source>
</evidence>
<keyword evidence="9" id="KW-1185">Reference proteome</keyword>
<keyword evidence="5" id="KW-0210">Decarboxylase</keyword>
<dbReference type="NCBIfam" id="NF010372">
    <property type="entry name" value="PRK13798.1"/>
    <property type="match status" value="1"/>
</dbReference>
<feature type="domain" description="Oxo-4-hydroxy-4-carboxy-5-ureidoimidazoline decarboxylase" evidence="7">
    <location>
        <begin position="15"/>
        <end position="165"/>
    </location>
</feature>
<evidence type="ECO:0000256" key="6">
    <source>
        <dbReference type="ARBA" id="ARBA00023239"/>
    </source>
</evidence>
<dbReference type="GO" id="GO:0019628">
    <property type="term" value="P:urate catabolic process"/>
    <property type="evidence" value="ECO:0007669"/>
    <property type="project" value="TreeGrafter"/>
</dbReference>
<dbReference type="GO" id="GO:0051997">
    <property type="term" value="F:2-oxo-4-hydroxy-4-carboxy-5-ureidoimidazoline decarboxylase activity"/>
    <property type="evidence" value="ECO:0007669"/>
    <property type="project" value="UniProtKB-EC"/>
</dbReference>
<sequence>MTAATPAPMTLDEFNAADDAVVSALLAACLDIPEWVDAVRTRRPFPDVSGLRAHGAGQAALITWDQVAGALARHPRIGQRPTGDGVDARWSAGEQAGVRDDERDAFARANAEYEQRFGFIFLICATGLSGEQMLAALRQRLHHDEEQERPVVITELGKIAALRLERAVTA</sequence>
<dbReference type="EMBL" id="JAERWK010000014">
    <property type="protein sequence ID" value="MBM9467862.1"/>
    <property type="molecule type" value="Genomic_DNA"/>
</dbReference>
<comment type="pathway">
    <text evidence="2">Purine metabolism; urate degradation; (S)-allantoin from urate: step 3/3.</text>
</comment>
<dbReference type="NCBIfam" id="TIGR03180">
    <property type="entry name" value="UraD_2"/>
    <property type="match status" value="1"/>
</dbReference>
<dbReference type="SUPFAM" id="SSF158694">
    <property type="entry name" value="UraD-Like"/>
    <property type="match status" value="1"/>
</dbReference>
<dbReference type="AlphaFoldDB" id="A0A939C283"/>
<dbReference type="PANTHER" id="PTHR43466">
    <property type="entry name" value="2-OXO-4-HYDROXY-4-CARBOXY-5-UREIDOIMIDAZOLINE DECARBOXYLASE-RELATED"/>
    <property type="match status" value="1"/>
</dbReference>
<dbReference type="PANTHER" id="PTHR43466:SF1">
    <property type="entry name" value="2-OXO-4-HYDROXY-4-CARBOXY-5-UREIDOIMIDAZOLINE DECARBOXYLASE-RELATED"/>
    <property type="match status" value="1"/>
</dbReference>
<gene>
    <name evidence="8" type="primary">uraD</name>
    <name evidence="8" type="ORF">JL106_11265</name>
</gene>
<evidence type="ECO:0000256" key="1">
    <source>
        <dbReference type="ARBA" id="ARBA00001163"/>
    </source>
</evidence>
<evidence type="ECO:0000256" key="3">
    <source>
        <dbReference type="ARBA" id="ARBA00012257"/>
    </source>
</evidence>
<evidence type="ECO:0000256" key="4">
    <source>
        <dbReference type="ARBA" id="ARBA00022631"/>
    </source>
</evidence>
<dbReference type="Gene3D" id="1.10.3330.10">
    <property type="entry name" value="Oxo-4-hydroxy-4-carboxy-5-ureidoimidazoline decarboxylase"/>
    <property type="match status" value="1"/>
</dbReference>
<name>A0A939C283_9ACTN</name>